<evidence type="ECO:0000313" key="3">
    <source>
        <dbReference type="Proteomes" id="UP001064782"/>
    </source>
</evidence>
<dbReference type="AlphaFoldDB" id="A0A9P3QAU5"/>
<evidence type="ECO:0000313" key="2">
    <source>
        <dbReference type="EMBL" id="GLD32360.1"/>
    </source>
</evidence>
<name>A0A9P3QAU5_9MYCO</name>
<protein>
    <submittedName>
        <fullName evidence="2">Uncharacterized protein</fullName>
    </submittedName>
</protein>
<proteinExistence type="predicted"/>
<evidence type="ECO:0000313" key="1">
    <source>
        <dbReference type="EMBL" id="GLB83823.1"/>
    </source>
</evidence>
<dbReference type="EMBL" id="BRXE01000034">
    <property type="protein sequence ID" value="GLB83823.1"/>
    <property type="molecule type" value="Genomic_DNA"/>
</dbReference>
<organism evidence="2 3">
    <name type="scientific">Mycobacterium kiyosense</name>
    <dbReference type="NCBI Taxonomy" id="2871094"/>
    <lineage>
        <taxon>Bacteria</taxon>
        <taxon>Bacillati</taxon>
        <taxon>Actinomycetota</taxon>
        <taxon>Actinomycetes</taxon>
        <taxon>Mycobacteriales</taxon>
        <taxon>Mycobacteriaceae</taxon>
        <taxon>Mycobacterium</taxon>
    </lineage>
</organism>
<reference evidence="2" key="1">
    <citation type="submission" date="2022-08" db="EMBL/GenBank/DDBJ databases">
        <title>Mycobacterium kiyosense sp. nov., scotochromogenic slow-glowing species isolated from respiratory specimens.</title>
        <authorList>
            <person name="Fukano H."/>
            <person name="Kazumi Y."/>
            <person name="Sakagami N."/>
            <person name="Ato M."/>
            <person name="Mitarai S."/>
            <person name="Hoshino Y."/>
        </authorList>
    </citation>
    <scope>NUCLEOTIDE SEQUENCE</scope>
    <source>
        <strain evidence="2">1413</strain>
        <strain evidence="1">SRL2020-028</strain>
    </source>
</reference>
<dbReference type="EMBL" id="BRZI01000041">
    <property type="protein sequence ID" value="GLD32360.1"/>
    <property type="molecule type" value="Genomic_DNA"/>
</dbReference>
<dbReference type="RefSeq" id="WP_236983113.1">
    <property type="nucleotide sequence ID" value="NZ_BRXE01000034.1"/>
</dbReference>
<comment type="caution">
    <text evidence="2">The sequence shown here is derived from an EMBL/GenBank/DDBJ whole genome shotgun (WGS) entry which is preliminary data.</text>
</comment>
<dbReference type="Proteomes" id="UP001165663">
    <property type="component" value="Unassembled WGS sequence"/>
</dbReference>
<keyword evidence="3" id="KW-1185">Reference proteome</keyword>
<gene>
    <name evidence="2" type="ORF">Mkiyose1413_42430</name>
    <name evidence="1" type="ORF">SRL2020028_30790</name>
</gene>
<sequence>MARDLGPDPTAELTVAVGARQSLIAGSQYLLTTLADEPAVAPDLASAIHKLAVLFQGYAMNYLNGQTNAEMASSLRDGDETTSVIEKLCQ</sequence>
<dbReference type="Proteomes" id="UP001064782">
    <property type="component" value="Unassembled WGS sequence"/>
</dbReference>
<dbReference type="GeneID" id="83629785"/>
<accession>A0A9P3QAU5</accession>